<proteinExistence type="predicted"/>
<evidence type="ECO:0000313" key="1">
    <source>
        <dbReference type="EMBL" id="OMD20336.1"/>
    </source>
</evidence>
<reference evidence="1 2" key="1">
    <citation type="submission" date="2016-10" db="EMBL/GenBank/DDBJ databases">
        <title>Paenibacillus species isolates.</title>
        <authorList>
            <person name="Beno S.M."/>
        </authorList>
    </citation>
    <scope>NUCLEOTIDE SEQUENCE [LARGE SCALE GENOMIC DNA]</scope>
    <source>
        <strain evidence="1 2">FSL H7-0604</strain>
    </source>
</reference>
<gene>
    <name evidence="1" type="ORF">BJP51_09640</name>
</gene>
<name>A0A1R0WSC8_9BACL</name>
<dbReference type="AlphaFoldDB" id="A0A1R0WSC8"/>
<dbReference type="EMBL" id="MKQP01000100">
    <property type="protein sequence ID" value="OMD20336.1"/>
    <property type="molecule type" value="Genomic_DNA"/>
</dbReference>
<dbReference type="RefSeq" id="WP_076179913.1">
    <property type="nucleotide sequence ID" value="NZ_MKQP01000100.1"/>
</dbReference>
<protein>
    <submittedName>
        <fullName evidence="1">Uncharacterized protein</fullName>
    </submittedName>
</protein>
<organism evidence="1 2">
    <name type="scientific">Paenibacillus odorifer</name>
    <dbReference type="NCBI Taxonomy" id="189426"/>
    <lineage>
        <taxon>Bacteria</taxon>
        <taxon>Bacillati</taxon>
        <taxon>Bacillota</taxon>
        <taxon>Bacilli</taxon>
        <taxon>Bacillales</taxon>
        <taxon>Paenibacillaceae</taxon>
        <taxon>Paenibacillus</taxon>
    </lineage>
</organism>
<accession>A0A1R0WSC8</accession>
<evidence type="ECO:0000313" key="2">
    <source>
        <dbReference type="Proteomes" id="UP000187465"/>
    </source>
</evidence>
<dbReference type="Proteomes" id="UP000187465">
    <property type="component" value="Unassembled WGS sequence"/>
</dbReference>
<sequence>MGKHSQMDELLGQTWRKENWIEDGIKIWSDQIENYSSEIDVEDANDYHDWLSIIDPFDWNSLNTKSKTSIVYLDYQINRYYMSNPPFTNTIGAPPELLINAGVKAVDNDSEEYSTVFDIGSILFDFIPQHKKYGYIIRYNQ</sequence>
<comment type="caution">
    <text evidence="1">The sequence shown here is derived from an EMBL/GenBank/DDBJ whole genome shotgun (WGS) entry which is preliminary data.</text>
</comment>